<evidence type="ECO:0000313" key="12">
    <source>
        <dbReference type="Proteomes" id="UP000215902"/>
    </source>
</evidence>
<keyword evidence="7 9" id="KW-0804">Transcription</keyword>
<dbReference type="GO" id="GO:0005634">
    <property type="term" value="C:nucleus"/>
    <property type="evidence" value="ECO:0007669"/>
    <property type="project" value="UniProtKB-SubCell"/>
</dbReference>
<sequence length="158" mass="16694">PDRMPVTGAGDTSGANSAITDTRAELTQLLQKRAELAETLGNLERQIYRFEGSYLEDTAQYGNIIKGWDRYLTSQKPGQDVRDKRSRKIKESDRLFSKSSVTSAAAINGVTDLGHKLASATPAQASSAAGGGGAGDPSANGPTPAKKGRKSKKTGKLK</sequence>
<dbReference type="GO" id="GO:0000123">
    <property type="term" value="C:histone acetyltransferase complex"/>
    <property type="evidence" value="ECO:0007669"/>
    <property type="project" value="InterPro"/>
</dbReference>
<keyword evidence="12" id="KW-1185">Reference proteome</keyword>
<name>A0A267F5N6_9PLAT</name>
<reference evidence="11 12" key="1">
    <citation type="submission" date="2017-06" db="EMBL/GenBank/DDBJ databases">
        <title>A platform for efficient transgenesis in Macrostomum lignano, a flatworm model organism for stem cell research.</title>
        <authorList>
            <person name="Berezikov E."/>
        </authorList>
    </citation>
    <scope>NUCLEOTIDE SEQUENCE [LARGE SCALE GENOMIC DNA]</scope>
    <source>
        <strain evidence="11">DV1</strain>
        <tissue evidence="11">Whole organism</tissue>
    </source>
</reference>
<gene>
    <name evidence="11" type="ORF">BOX15_Mlig001237g2</name>
</gene>
<feature type="compositionally biased region" description="Basic residues" evidence="10">
    <location>
        <begin position="146"/>
        <end position="158"/>
    </location>
</feature>
<evidence type="ECO:0000256" key="9">
    <source>
        <dbReference type="RuleBase" id="RU368022"/>
    </source>
</evidence>
<dbReference type="PANTHER" id="PTHR13476">
    <property type="entry name" value="CHROMATIN MODIFICATION-RELATED PROTEIN MEAF6"/>
    <property type="match status" value="1"/>
</dbReference>
<evidence type="ECO:0000256" key="1">
    <source>
        <dbReference type="ARBA" id="ARBA00004123"/>
    </source>
</evidence>
<dbReference type="AlphaFoldDB" id="A0A267F5N6"/>
<feature type="region of interest" description="Disordered" evidence="10">
    <location>
        <begin position="75"/>
        <end position="95"/>
    </location>
</feature>
<feature type="region of interest" description="Disordered" evidence="10">
    <location>
        <begin position="119"/>
        <end position="158"/>
    </location>
</feature>
<evidence type="ECO:0000256" key="10">
    <source>
        <dbReference type="SAM" id="MobiDB-lite"/>
    </source>
</evidence>
<keyword evidence="6" id="KW-0175">Coiled coil</keyword>
<comment type="subcellular location">
    <subcellularLocation>
        <location evidence="1">Nucleus</location>
    </subcellularLocation>
</comment>
<evidence type="ECO:0000256" key="6">
    <source>
        <dbReference type="ARBA" id="ARBA00023054"/>
    </source>
</evidence>
<feature type="non-terminal residue" evidence="11">
    <location>
        <position position="1"/>
    </location>
</feature>
<evidence type="ECO:0000256" key="3">
    <source>
        <dbReference type="ARBA" id="ARBA00019141"/>
    </source>
</evidence>
<protein>
    <recommendedName>
        <fullName evidence="3">Chromatin modification-related protein MEAF6</fullName>
    </recommendedName>
</protein>
<organism evidence="11 12">
    <name type="scientific">Macrostomum lignano</name>
    <dbReference type="NCBI Taxonomy" id="282301"/>
    <lineage>
        <taxon>Eukaryota</taxon>
        <taxon>Metazoa</taxon>
        <taxon>Spiralia</taxon>
        <taxon>Lophotrochozoa</taxon>
        <taxon>Platyhelminthes</taxon>
        <taxon>Rhabditophora</taxon>
        <taxon>Macrostomorpha</taxon>
        <taxon>Macrostomida</taxon>
        <taxon>Macrostomidae</taxon>
        <taxon>Macrostomum</taxon>
    </lineage>
</organism>
<comment type="similarity">
    <text evidence="2 9">Belongs to the EAF6 family.</text>
</comment>
<proteinExistence type="inferred from homology"/>
<dbReference type="OrthoDB" id="440324at2759"/>
<keyword evidence="4" id="KW-0156">Chromatin regulator</keyword>
<feature type="compositionally biased region" description="Low complexity" evidence="10">
    <location>
        <begin position="119"/>
        <end position="128"/>
    </location>
</feature>
<dbReference type="STRING" id="282301.A0A267F5N6"/>
<evidence type="ECO:0000256" key="8">
    <source>
        <dbReference type="ARBA" id="ARBA00023242"/>
    </source>
</evidence>
<evidence type="ECO:0000313" key="11">
    <source>
        <dbReference type="EMBL" id="PAA69080.1"/>
    </source>
</evidence>
<dbReference type="Proteomes" id="UP000215902">
    <property type="component" value="Unassembled WGS sequence"/>
</dbReference>
<dbReference type="EMBL" id="NIVC01001350">
    <property type="protein sequence ID" value="PAA69080.1"/>
    <property type="molecule type" value="Genomic_DNA"/>
</dbReference>
<evidence type="ECO:0000256" key="7">
    <source>
        <dbReference type="ARBA" id="ARBA00023163"/>
    </source>
</evidence>
<evidence type="ECO:0000256" key="2">
    <source>
        <dbReference type="ARBA" id="ARBA00010916"/>
    </source>
</evidence>
<comment type="caution">
    <text evidence="11">The sequence shown here is derived from an EMBL/GenBank/DDBJ whole genome shotgun (WGS) entry which is preliminary data.</text>
</comment>
<evidence type="ECO:0000256" key="4">
    <source>
        <dbReference type="ARBA" id="ARBA00022853"/>
    </source>
</evidence>
<keyword evidence="5 9" id="KW-0805">Transcription regulation</keyword>
<keyword evidence="8" id="KW-0539">Nucleus</keyword>
<accession>A0A267F5N6</accession>
<feature type="region of interest" description="Disordered" evidence="10">
    <location>
        <begin position="1"/>
        <end position="20"/>
    </location>
</feature>
<dbReference type="InterPro" id="IPR015418">
    <property type="entry name" value="Eaf6"/>
</dbReference>
<dbReference type="Pfam" id="PF09340">
    <property type="entry name" value="NuA4"/>
    <property type="match status" value="1"/>
</dbReference>
<feature type="compositionally biased region" description="Basic and acidic residues" evidence="10">
    <location>
        <begin position="79"/>
        <end position="95"/>
    </location>
</feature>
<dbReference type="GO" id="GO:0006325">
    <property type="term" value="P:chromatin organization"/>
    <property type="evidence" value="ECO:0007669"/>
    <property type="project" value="UniProtKB-KW"/>
</dbReference>
<evidence type="ECO:0000256" key="5">
    <source>
        <dbReference type="ARBA" id="ARBA00023015"/>
    </source>
</evidence>